<reference evidence="2" key="1">
    <citation type="submission" date="2014-12" db="EMBL/GenBank/DDBJ databases">
        <title>Insight into the proteome of Arion vulgaris.</title>
        <authorList>
            <person name="Aradska J."/>
            <person name="Bulat T."/>
            <person name="Smidak R."/>
            <person name="Sarate P."/>
            <person name="Gangsoo J."/>
            <person name="Sialana F."/>
            <person name="Bilban M."/>
            <person name="Lubec G."/>
        </authorList>
    </citation>
    <scope>NUCLEOTIDE SEQUENCE</scope>
    <source>
        <tissue evidence="2">Skin</tissue>
    </source>
</reference>
<protein>
    <submittedName>
        <fullName evidence="2">Uncharacterized protein</fullName>
    </submittedName>
</protein>
<feature type="non-terminal residue" evidence="2">
    <location>
        <position position="1"/>
    </location>
</feature>
<sequence>TTDNQMPVCDQKNMDSPFLMFRTKQQAGCKTNLTQNSIDTKPQRKIVTRQIRSQNDIPLTKVKEEIELLEKTVRTPRRVPLKKITDQEYELDSDRFSEKTSSGVKSHGSSLTCSSKLS</sequence>
<gene>
    <name evidence="2" type="primary">ORF78751</name>
</gene>
<feature type="region of interest" description="Disordered" evidence="1">
    <location>
        <begin position="75"/>
        <end position="118"/>
    </location>
</feature>
<feature type="compositionally biased region" description="Polar residues" evidence="1">
    <location>
        <begin position="99"/>
        <end position="118"/>
    </location>
</feature>
<feature type="non-terminal residue" evidence="2">
    <location>
        <position position="118"/>
    </location>
</feature>
<evidence type="ECO:0000313" key="2">
    <source>
        <dbReference type="EMBL" id="CEK71523.1"/>
    </source>
</evidence>
<organism evidence="2">
    <name type="scientific">Arion vulgaris</name>
    <dbReference type="NCBI Taxonomy" id="1028688"/>
    <lineage>
        <taxon>Eukaryota</taxon>
        <taxon>Metazoa</taxon>
        <taxon>Spiralia</taxon>
        <taxon>Lophotrochozoa</taxon>
        <taxon>Mollusca</taxon>
        <taxon>Gastropoda</taxon>
        <taxon>Heterobranchia</taxon>
        <taxon>Euthyneura</taxon>
        <taxon>Panpulmonata</taxon>
        <taxon>Eupulmonata</taxon>
        <taxon>Stylommatophora</taxon>
        <taxon>Helicina</taxon>
        <taxon>Arionoidea</taxon>
        <taxon>Arionidae</taxon>
        <taxon>Arion</taxon>
    </lineage>
</organism>
<accession>A0A0B6ZSL6</accession>
<proteinExistence type="predicted"/>
<dbReference type="AlphaFoldDB" id="A0A0B6ZSL6"/>
<evidence type="ECO:0000256" key="1">
    <source>
        <dbReference type="SAM" id="MobiDB-lite"/>
    </source>
</evidence>
<name>A0A0B6ZSL6_9EUPU</name>
<dbReference type="EMBL" id="HACG01024658">
    <property type="protein sequence ID" value="CEK71523.1"/>
    <property type="molecule type" value="Transcribed_RNA"/>
</dbReference>